<accession>A0A2S5B0F1</accession>
<dbReference type="PANTHER" id="PTHR12224:SF0">
    <property type="entry name" value="BETA-1,4-MANNOSYL-GLYCOPROTEIN 4-BETA-N-ACETYLGLUCOSAMINYLTRANSFERASE"/>
    <property type="match status" value="1"/>
</dbReference>
<dbReference type="OrthoDB" id="6474464at2759"/>
<keyword evidence="1" id="KW-0472">Membrane</keyword>
<organism evidence="2 3">
    <name type="scientific">Rhodotorula taiwanensis</name>
    <dbReference type="NCBI Taxonomy" id="741276"/>
    <lineage>
        <taxon>Eukaryota</taxon>
        <taxon>Fungi</taxon>
        <taxon>Dikarya</taxon>
        <taxon>Basidiomycota</taxon>
        <taxon>Pucciniomycotina</taxon>
        <taxon>Microbotryomycetes</taxon>
        <taxon>Sporidiobolales</taxon>
        <taxon>Sporidiobolaceae</taxon>
        <taxon>Rhodotorula</taxon>
    </lineage>
</organism>
<dbReference type="PANTHER" id="PTHR12224">
    <property type="entry name" value="BETA-1,4-MANNOSYL-GLYCOPROTEIN BETA-1,4-N-ACETYLGLUCOSAMINYL-TRANSFERASE"/>
    <property type="match status" value="1"/>
</dbReference>
<name>A0A2S5B0F1_9BASI</name>
<dbReference type="GO" id="GO:0006044">
    <property type="term" value="P:N-acetylglucosamine metabolic process"/>
    <property type="evidence" value="ECO:0007669"/>
    <property type="project" value="TreeGrafter"/>
</dbReference>
<dbReference type="GO" id="GO:0016020">
    <property type="term" value="C:membrane"/>
    <property type="evidence" value="ECO:0007669"/>
    <property type="project" value="InterPro"/>
</dbReference>
<evidence type="ECO:0008006" key="4">
    <source>
        <dbReference type="Google" id="ProtNLM"/>
    </source>
</evidence>
<evidence type="ECO:0000313" key="3">
    <source>
        <dbReference type="Proteomes" id="UP000237144"/>
    </source>
</evidence>
<keyword evidence="3" id="KW-1185">Reference proteome</keyword>
<proteinExistence type="predicted"/>
<dbReference type="InterPro" id="IPR006813">
    <property type="entry name" value="Glyco_trans_17"/>
</dbReference>
<dbReference type="Pfam" id="PF04724">
    <property type="entry name" value="Glyco_transf_17"/>
    <property type="match status" value="1"/>
</dbReference>
<dbReference type="STRING" id="741276.A0A2S5B0F1"/>
<reference evidence="2 3" key="1">
    <citation type="journal article" date="2018" name="Front. Microbiol.">
        <title>Prospects for Fungal Bioremediation of Acidic Radioactive Waste Sites: Characterization and Genome Sequence of Rhodotorula taiwanensis MD1149.</title>
        <authorList>
            <person name="Tkavc R."/>
            <person name="Matrosova V.Y."/>
            <person name="Grichenko O.E."/>
            <person name="Gostincar C."/>
            <person name="Volpe R.P."/>
            <person name="Klimenkova P."/>
            <person name="Gaidamakova E.K."/>
            <person name="Zhou C.E."/>
            <person name="Stewart B.J."/>
            <person name="Lyman M.G."/>
            <person name="Malfatti S.A."/>
            <person name="Rubinfeld B."/>
            <person name="Courtot M."/>
            <person name="Singh J."/>
            <person name="Dalgard C.L."/>
            <person name="Hamilton T."/>
            <person name="Frey K.G."/>
            <person name="Gunde-Cimerman N."/>
            <person name="Dugan L."/>
            <person name="Daly M.J."/>
        </authorList>
    </citation>
    <scope>NUCLEOTIDE SEQUENCE [LARGE SCALE GENOMIC DNA]</scope>
    <source>
        <strain evidence="2 3">MD1149</strain>
    </source>
</reference>
<keyword evidence="1" id="KW-1133">Transmembrane helix</keyword>
<gene>
    <name evidence="2" type="ORF">BMF94_6819</name>
</gene>
<dbReference type="EMBL" id="PJQD01000140">
    <property type="protein sequence ID" value="POY70235.1"/>
    <property type="molecule type" value="Genomic_DNA"/>
</dbReference>
<evidence type="ECO:0000313" key="2">
    <source>
        <dbReference type="EMBL" id="POY70235.1"/>
    </source>
</evidence>
<feature type="transmembrane region" description="Helical" evidence="1">
    <location>
        <begin position="7"/>
        <end position="26"/>
    </location>
</feature>
<comment type="caution">
    <text evidence="2">The sequence shown here is derived from an EMBL/GenBank/DDBJ whole genome shotgun (WGS) entry which is preliminary data.</text>
</comment>
<keyword evidence="1" id="KW-0812">Transmembrane</keyword>
<dbReference type="GO" id="GO:0003830">
    <property type="term" value="F:beta-1,4-mannosylglycoprotein 4-beta-N-acetylglucosaminyltransferase activity"/>
    <property type="evidence" value="ECO:0007669"/>
    <property type="project" value="InterPro"/>
</dbReference>
<dbReference type="Proteomes" id="UP000237144">
    <property type="component" value="Unassembled WGS sequence"/>
</dbReference>
<dbReference type="AlphaFoldDB" id="A0A2S5B0F1"/>
<protein>
    <recommendedName>
        <fullName evidence="4">Beta-1,4-mannosyl-glycoprotein 4-beta-N-acetylglucosaminyltransferase</fullName>
    </recommendedName>
</protein>
<sequence>MPRGRTLLYVLVAFFCGWFLVVHPRLPRGYFAYSTRPLWDTNEAPNEVIRQYRAPELALRDHCALHDWSPRQGNTTQVWDATIWSTETDLYLTRLHELDPVVDRFFVLESDRTFTGLEKPLVLGDLLRSDERFAPFRRKIEYRTFKGRMLEKGESPFAQEGQMRTAMTDLLRENLAAFDGPPPVLLFSDVDEIPSRQTAALLQACAFDAPLHLGLKSYLYSFEFEEGGETASWRAKAVQWPERGNGPNEFYNHGKVSERILANSGWHCSWCFRHISEFRTKAEGYSHVDRLGSRPTALLRPKRIQKTICSGLDFFGMLPEAYTYRDLVDRLRIRPKQSAVDIPSYVVKHREELRYLLPGPGNCIREDAPKSFHL</sequence>
<evidence type="ECO:0000256" key="1">
    <source>
        <dbReference type="SAM" id="Phobius"/>
    </source>
</evidence>